<dbReference type="Proteomes" id="UP000184612">
    <property type="component" value="Unassembled WGS sequence"/>
</dbReference>
<dbReference type="STRING" id="1121345.SAMN02745217_02040"/>
<sequence>MYSFDIFDTLITRTTATSNGIFAMMEQYLQKNKEYKDIDEHIRNHFYYLRISAEKLARSNYCDNFINDITLAQIYEIIGACGLLSEEQLERIKALEIKVELENIIGISSNIEEVRSLIEAGNKVVLISDMYLGEEIIRKMLIKADAVFKAIPIYVSSDYSKTKESGKLYELVAEKENKGFYKQWVHRGDNLDADILSAASYGIQAEHYQFEELQPYEKQLVYSSENNVTVQLLIGTARNGRIFYTENKLEIKAVLDKKAFEIGSSIGAPVLLPYIIWILKQCEKKGIRRLYFVARDGYVLKKIADRVIELNKQDIKTSYFYGSRKALRMPSIDTINDDLGRIIKNSSIHMIHSLEEIADLFEVPLAVLRCYLPKYEKLEKKILTTSAVEAIIGILSEDIHFGQQVYEIQREKRKLLVSYIKQEVGVIDHTVAFVELFGSGLTQECLAKICKDISNEPIQSFFFNKVRLSKKEFGISYVYMPIDEPLAYIVEELCRAPHGQTIGYKDEDGTIVPVLGADEQAALERHGYNRYIDGVMQFVDLYNGVLNYNINVDEHIPFYLQYLKYITQTPDEETLNYFGEMPFNHTGRDREEALFAPKLSREQLQQIFLTRYNEPIEMYYKGSSLEYSLLRCSEEEKELVLQYKRKNRENNWNRTPNSCPGIDAGWGENHTFADEYNLIEKNIILYAAGKRGQLLHSQLMHRPEYNILAWIDTNYEKYQAQKLDIQNPAVIRELEYDQVVIGVLDKKVVDEIITVLLELGVPKKKILWIKPRPRL</sequence>
<dbReference type="Gene3D" id="1.20.120.1600">
    <property type="match status" value="1"/>
</dbReference>
<dbReference type="Gene3D" id="3.40.50.1000">
    <property type="entry name" value="HAD superfamily/HAD-like"/>
    <property type="match status" value="1"/>
</dbReference>
<dbReference type="InterPro" id="IPR036412">
    <property type="entry name" value="HAD-like_sf"/>
</dbReference>
<dbReference type="GO" id="GO:0016787">
    <property type="term" value="F:hydrolase activity"/>
    <property type="evidence" value="ECO:0007669"/>
    <property type="project" value="UniProtKB-KW"/>
</dbReference>
<gene>
    <name evidence="1" type="ORF">SAMN02745217_02040</name>
</gene>
<proteinExistence type="predicted"/>
<dbReference type="Gene3D" id="3.40.50.720">
    <property type="entry name" value="NAD(P)-binding Rossmann-like Domain"/>
    <property type="match status" value="1"/>
</dbReference>
<accession>A0A1M7Y856</accession>
<organism evidence="1 2">
    <name type="scientific">Anaerocolumna xylanovorans DSM 12503</name>
    <dbReference type="NCBI Taxonomy" id="1121345"/>
    <lineage>
        <taxon>Bacteria</taxon>
        <taxon>Bacillati</taxon>
        <taxon>Bacillota</taxon>
        <taxon>Clostridia</taxon>
        <taxon>Lachnospirales</taxon>
        <taxon>Lachnospiraceae</taxon>
        <taxon>Anaerocolumna</taxon>
    </lineage>
</organism>
<name>A0A1M7Y856_9FIRM</name>
<keyword evidence="2" id="KW-1185">Reference proteome</keyword>
<dbReference type="AlphaFoldDB" id="A0A1M7Y856"/>
<dbReference type="SUPFAM" id="SSF56784">
    <property type="entry name" value="HAD-like"/>
    <property type="match status" value="1"/>
</dbReference>
<evidence type="ECO:0000313" key="1">
    <source>
        <dbReference type="EMBL" id="SHO48800.1"/>
    </source>
</evidence>
<protein>
    <submittedName>
        <fullName evidence="1">Predicted hydrolase, HAD superfamily</fullName>
    </submittedName>
</protein>
<reference evidence="1 2" key="1">
    <citation type="submission" date="2016-12" db="EMBL/GenBank/DDBJ databases">
        <authorList>
            <person name="Song W.-J."/>
            <person name="Kurnit D.M."/>
        </authorList>
    </citation>
    <scope>NUCLEOTIDE SEQUENCE [LARGE SCALE GENOMIC DNA]</scope>
    <source>
        <strain evidence="1 2">DSM 12503</strain>
    </source>
</reference>
<dbReference type="EMBL" id="FRFD01000005">
    <property type="protein sequence ID" value="SHO48800.1"/>
    <property type="molecule type" value="Genomic_DNA"/>
</dbReference>
<keyword evidence="1" id="KW-0378">Hydrolase</keyword>
<dbReference type="InterPro" id="IPR023214">
    <property type="entry name" value="HAD_sf"/>
</dbReference>
<evidence type="ECO:0000313" key="2">
    <source>
        <dbReference type="Proteomes" id="UP000184612"/>
    </source>
</evidence>